<dbReference type="GO" id="GO:0016757">
    <property type="term" value="F:glycosyltransferase activity"/>
    <property type="evidence" value="ECO:0007669"/>
    <property type="project" value="UniProtKB-KW"/>
</dbReference>
<name>A0ABW0JAQ5_9BURK</name>
<keyword evidence="3" id="KW-0808">Transferase</keyword>
<gene>
    <name evidence="3" type="ORF">ACFPTO_15455</name>
</gene>
<comment type="caution">
    <text evidence="3">The sequence shown here is derived from an EMBL/GenBank/DDBJ whole genome shotgun (WGS) entry which is preliminary data.</text>
</comment>
<evidence type="ECO:0000259" key="2">
    <source>
        <dbReference type="Pfam" id="PF00535"/>
    </source>
</evidence>
<dbReference type="Pfam" id="PF00535">
    <property type="entry name" value="Glycos_transf_2"/>
    <property type="match status" value="2"/>
</dbReference>
<dbReference type="PANTHER" id="PTHR22916">
    <property type="entry name" value="GLYCOSYLTRANSFERASE"/>
    <property type="match status" value="1"/>
</dbReference>
<dbReference type="Gene3D" id="3.90.550.10">
    <property type="entry name" value="Spore Coat Polysaccharide Biosynthesis Protein SpsA, Chain A"/>
    <property type="match status" value="2"/>
</dbReference>
<organism evidence="3 4">
    <name type="scientific">Paraburkholderia denitrificans</name>
    <dbReference type="NCBI Taxonomy" id="694025"/>
    <lineage>
        <taxon>Bacteria</taxon>
        <taxon>Pseudomonadati</taxon>
        <taxon>Pseudomonadota</taxon>
        <taxon>Betaproteobacteria</taxon>
        <taxon>Burkholderiales</taxon>
        <taxon>Burkholderiaceae</taxon>
        <taxon>Paraburkholderia</taxon>
    </lineage>
</organism>
<reference evidence="4" key="1">
    <citation type="journal article" date="2019" name="Int. J. Syst. Evol. Microbiol.">
        <title>The Global Catalogue of Microorganisms (GCM) 10K type strain sequencing project: providing services to taxonomists for standard genome sequencing and annotation.</title>
        <authorList>
            <consortium name="The Broad Institute Genomics Platform"/>
            <consortium name="The Broad Institute Genome Sequencing Center for Infectious Disease"/>
            <person name="Wu L."/>
            <person name="Ma J."/>
        </authorList>
    </citation>
    <scope>NUCLEOTIDE SEQUENCE [LARGE SCALE GENOMIC DNA]</scope>
    <source>
        <strain evidence="4">CCUG 56042</strain>
    </source>
</reference>
<dbReference type="EMBL" id="JBHSMP010000017">
    <property type="protein sequence ID" value="MFC5430187.1"/>
    <property type="molecule type" value="Genomic_DNA"/>
</dbReference>
<sequence>MTPFSFAWLVDATRRVRALQRASPSAGVRGAFPGFTLGHLCPSVAVHTAFALALAAGSELRRVLIRRFYPMINLSDLPTIDLSIVTFNSQRWLDGFWRSLMQQSFPLHKISLLIRDNGSEDGTVAAIREMLAEHQHRFASASLECGQNIGFGRGHNANLARGSAVFCLVSNVDLTFDERAIEIAVRTAMLDAENVAAWEFRQKPYEHPKNYDAVTLVVGWASSACILFRRSAFEKIGGYEPRLFLYGEDVEISYRLRDFGFILRYCVNAVCWHYSYETANEIKPAQFFGSTLANVLLRLRYGTMREIFAGLVMYLGLLMIPVPVPGRLKGLLAGWRKLLRDGLYFLRTRKKSAIRFSFSGWDYDLSREGQFIEAGPLPADLPLVSIVVRTYAGRLGKLKEAVQSVQNQTYPNVELVVVEDGSNTAQAFIDSVAKSGLIAAVQYRSLPKGGRCLAGNAGLAAAKGVYACFLDDDDLLYADHVELLAGRLTERHDLAAVYSLAFEIETEVISHDPWEYQEVNRFVAYRERFSRPAIWHHNFIPIQAILFRRELFTRYGGFNVELERLEDWDLWVRYCQKDDYELIEKVTSAYRVPARHGHATTRQQELDDYYQKALRARDNLIIETTPNQVYSYAAEIAKMMYPVAVSRSRLLRIARRIPGIWTLRRVYLVVRGTAARVKRKVTTGRAR</sequence>
<proteinExistence type="predicted"/>
<accession>A0ABW0JAQ5</accession>
<keyword evidence="1" id="KW-0472">Membrane</keyword>
<keyword evidence="1" id="KW-1133">Transmembrane helix</keyword>
<dbReference type="PANTHER" id="PTHR22916:SF3">
    <property type="entry name" value="UDP-GLCNAC:BETAGAL BETA-1,3-N-ACETYLGLUCOSAMINYLTRANSFERASE-LIKE PROTEIN 1"/>
    <property type="match status" value="1"/>
</dbReference>
<dbReference type="InterPro" id="IPR001173">
    <property type="entry name" value="Glyco_trans_2-like"/>
</dbReference>
<evidence type="ECO:0000256" key="1">
    <source>
        <dbReference type="SAM" id="Phobius"/>
    </source>
</evidence>
<feature type="domain" description="Glycosyltransferase 2-like" evidence="2">
    <location>
        <begin position="84"/>
        <end position="191"/>
    </location>
</feature>
<evidence type="ECO:0000313" key="3">
    <source>
        <dbReference type="EMBL" id="MFC5430187.1"/>
    </source>
</evidence>
<dbReference type="InterPro" id="IPR029044">
    <property type="entry name" value="Nucleotide-diphossugar_trans"/>
</dbReference>
<dbReference type="RefSeq" id="WP_377712419.1">
    <property type="nucleotide sequence ID" value="NZ_JBHSMP010000017.1"/>
</dbReference>
<keyword evidence="3" id="KW-0328">Glycosyltransferase</keyword>
<protein>
    <submittedName>
        <fullName evidence="3">Glycosyltransferase</fullName>
        <ecNumber evidence="3">2.4.-.-</ecNumber>
    </submittedName>
</protein>
<feature type="transmembrane region" description="Helical" evidence="1">
    <location>
        <begin position="307"/>
        <end position="324"/>
    </location>
</feature>
<dbReference type="SUPFAM" id="SSF53448">
    <property type="entry name" value="Nucleotide-diphospho-sugar transferases"/>
    <property type="match status" value="2"/>
</dbReference>
<dbReference type="EC" id="2.4.-.-" evidence="3"/>
<feature type="domain" description="Glycosyltransferase 2-like" evidence="2">
    <location>
        <begin position="385"/>
        <end position="551"/>
    </location>
</feature>
<keyword evidence="4" id="KW-1185">Reference proteome</keyword>
<dbReference type="Proteomes" id="UP001596103">
    <property type="component" value="Unassembled WGS sequence"/>
</dbReference>
<keyword evidence="1" id="KW-0812">Transmembrane</keyword>
<evidence type="ECO:0000313" key="4">
    <source>
        <dbReference type="Proteomes" id="UP001596103"/>
    </source>
</evidence>
<feature type="transmembrane region" description="Helical" evidence="1">
    <location>
        <begin position="34"/>
        <end position="57"/>
    </location>
</feature>